<dbReference type="SUPFAM" id="SSF54427">
    <property type="entry name" value="NTF2-like"/>
    <property type="match status" value="1"/>
</dbReference>
<protein>
    <submittedName>
        <fullName evidence="2">A85abab4-79ca-4c16-abac-08a1ebe8aeba</fullName>
    </submittedName>
</protein>
<evidence type="ECO:0000313" key="3">
    <source>
        <dbReference type="Proteomes" id="UP001390339"/>
    </source>
</evidence>
<sequence>MTTDRAPLTYYTCTDLVGNMAALYTIPSYLLDKENIRDTVLRMMFAYDERDSNTLVNAVYTPEVTINYDDTLLGNGSEDMSSTEWAKRLEHLHDRFDTTQHIVHNLLVKLTQPSATGTGPRPESCKVVAYAHGIFYKRDDEGRPTIMARRQGGRYDLELVRLDLKEDNGENEINPWRIKVQNVRLDWQDRTEN</sequence>
<proteinExistence type="predicted"/>
<name>A0ABR2JIG3_9PEZI</name>
<gene>
    <name evidence="2" type="ORF">PGQ11_002461</name>
</gene>
<reference evidence="2 3" key="1">
    <citation type="journal article" date="2024" name="IMA Fungus">
        <title>Apiospora arundinis, a panoply of carbohydrate-active enzymes and secondary metabolites.</title>
        <authorList>
            <person name="Sorensen T."/>
            <person name="Petersen C."/>
            <person name="Muurmann A.T."/>
            <person name="Christiansen J.V."/>
            <person name="Brundto M.L."/>
            <person name="Overgaard C.K."/>
            <person name="Boysen A.T."/>
            <person name="Wollenberg R.D."/>
            <person name="Larsen T.O."/>
            <person name="Sorensen J.L."/>
            <person name="Nielsen K.L."/>
            <person name="Sondergaard T.E."/>
        </authorList>
    </citation>
    <scope>NUCLEOTIDE SEQUENCE [LARGE SCALE GENOMIC DNA]</scope>
    <source>
        <strain evidence="2 3">AAU 773</strain>
    </source>
</reference>
<dbReference type="Pfam" id="PF13577">
    <property type="entry name" value="SnoaL_4"/>
    <property type="match status" value="1"/>
</dbReference>
<dbReference type="Proteomes" id="UP001390339">
    <property type="component" value="Unassembled WGS sequence"/>
</dbReference>
<dbReference type="EMBL" id="JAPCWZ010000002">
    <property type="protein sequence ID" value="KAK8877515.1"/>
    <property type="molecule type" value="Genomic_DNA"/>
</dbReference>
<accession>A0ABR2JIG3</accession>
<dbReference type="InterPro" id="IPR037401">
    <property type="entry name" value="SnoaL-like"/>
</dbReference>
<evidence type="ECO:0000313" key="2">
    <source>
        <dbReference type="EMBL" id="KAK8877515.1"/>
    </source>
</evidence>
<organism evidence="2 3">
    <name type="scientific">Apiospora arundinis</name>
    <dbReference type="NCBI Taxonomy" id="335852"/>
    <lineage>
        <taxon>Eukaryota</taxon>
        <taxon>Fungi</taxon>
        <taxon>Dikarya</taxon>
        <taxon>Ascomycota</taxon>
        <taxon>Pezizomycotina</taxon>
        <taxon>Sordariomycetes</taxon>
        <taxon>Xylariomycetidae</taxon>
        <taxon>Amphisphaeriales</taxon>
        <taxon>Apiosporaceae</taxon>
        <taxon>Apiospora</taxon>
    </lineage>
</organism>
<evidence type="ECO:0000259" key="1">
    <source>
        <dbReference type="Pfam" id="PF13577"/>
    </source>
</evidence>
<keyword evidence="3" id="KW-1185">Reference proteome</keyword>
<dbReference type="InterPro" id="IPR032710">
    <property type="entry name" value="NTF2-like_dom_sf"/>
</dbReference>
<feature type="domain" description="SnoaL-like" evidence="1">
    <location>
        <begin position="29"/>
        <end position="163"/>
    </location>
</feature>
<dbReference type="Gene3D" id="3.10.450.50">
    <property type="match status" value="1"/>
</dbReference>
<comment type="caution">
    <text evidence="2">The sequence shown here is derived from an EMBL/GenBank/DDBJ whole genome shotgun (WGS) entry which is preliminary data.</text>
</comment>